<evidence type="ECO:0000313" key="2">
    <source>
        <dbReference type="Proteomes" id="UP000334820"/>
    </source>
</evidence>
<dbReference type="Gene3D" id="3.60.21.10">
    <property type="match status" value="1"/>
</dbReference>
<dbReference type="Proteomes" id="UP000334820">
    <property type="component" value="Unassembled WGS sequence"/>
</dbReference>
<name>A0A5J4KAQ8_9CHLR</name>
<comment type="caution">
    <text evidence="1">The sequence shown here is derived from an EMBL/GenBank/DDBJ whole genome shotgun (WGS) entry which is preliminary data.</text>
</comment>
<dbReference type="EMBL" id="BKZV01000003">
    <property type="protein sequence ID" value="GER83741.1"/>
    <property type="molecule type" value="Genomic_DNA"/>
</dbReference>
<dbReference type="SUPFAM" id="SSF56300">
    <property type="entry name" value="Metallo-dependent phosphatases"/>
    <property type="match status" value="1"/>
</dbReference>
<dbReference type="AlphaFoldDB" id="A0A5J4KAQ8"/>
<accession>A0A5J4KAQ8</accession>
<proteinExistence type="predicted"/>
<dbReference type="PANTHER" id="PTHR37523">
    <property type="entry name" value="METALLOPHOSPHOESTERASE"/>
    <property type="match status" value="1"/>
</dbReference>
<keyword evidence="2" id="KW-1185">Reference proteome</keyword>
<dbReference type="PANTHER" id="PTHR37523:SF1">
    <property type="entry name" value="CALCINEURIN-LIKE PHOSPHOESTERASE DOMAIN-CONTAINING PROTEIN"/>
    <property type="match status" value="1"/>
</dbReference>
<dbReference type="RefSeq" id="WP_151728477.1">
    <property type="nucleotide sequence ID" value="NZ_BKZV01000003.1"/>
</dbReference>
<reference evidence="1 2" key="1">
    <citation type="journal article" date="2019" name="Int. J. Syst. Evol. Microbiol.">
        <title>Thermogemmatispora aurantia sp. nov. and Thermogemmatispora argillosa sp. nov., within the class Ktedonobacteria, and emended description of the genus Thermogemmatispora.</title>
        <authorList>
            <person name="Zheng Y."/>
            <person name="Wang C.M."/>
            <person name="Sakai Y."/>
            <person name="Abe K."/>
            <person name="Yokota A."/>
            <person name="Yabe S."/>
        </authorList>
    </citation>
    <scope>NUCLEOTIDE SEQUENCE [LARGE SCALE GENOMIC DNA]</scope>
    <source>
        <strain evidence="1 2">A1-2</strain>
    </source>
</reference>
<evidence type="ECO:0000313" key="1">
    <source>
        <dbReference type="EMBL" id="GER83741.1"/>
    </source>
</evidence>
<protein>
    <submittedName>
        <fullName evidence="1">Metallophosphoesterase</fullName>
    </submittedName>
</protein>
<organism evidence="1 2">
    <name type="scientific">Thermogemmatispora aurantia</name>
    <dbReference type="NCBI Taxonomy" id="2045279"/>
    <lineage>
        <taxon>Bacteria</taxon>
        <taxon>Bacillati</taxon>
        <taxon>Chloroflexota</taxon>
        <taxon>Ktedonobacteria</taxon>
        <taxon>Thermogemmatisporales</taxon>
        <taxon>Thermogemmatisporaceae</taxon>
        <taxon>Thermogemmatispora</taxon>
    </lineage>
</organism>
<gene>
    <name evidence="1" type="ORF">KTAU_23780</name>
</gene>
<dbReference type="InterPro" id="IPR029052">
    <property type="entry name" value="Metallo-depent_PP-like"/>
</dbReference>
<sequence>MFGTRRTTIFFATDIHGSERCFMKFINSAKFYGANVLILGGDITGKALIPIVRDGHHSRYRATFLGERVTLESEEAVAAFERQVRHAGAYPFRTTAEELATLESDRTLVDRLFTRLMVESVQRWCELAEERLRGSGVRCFIDAGNDDEPEIVEVLKQASYVEMPEGRVVLIDDEHEMVSAGFANLTPWQAPRDIPDEELGRFIESMACQVQHPERAVFNVHVPPYGSGLDTAPLLDEQLKPVVVGGEIATGPVGSKAVRTMIERFQPLVSLHGHVHESRAVSKIGRTTCINPGSEYGDGHLRAALVTLKGPKLLSYQLITG</sequence>